<dbReference type="NCBIfam" id="NF045937">
    <property type="entry name" value="MSC_0624_12TM"/>
    <property type="match status" value="1"/>
</dbReference>
<feature type="transmembrane region" description="Helical" evidence="1">
    <location>
        <begin position="79"/>
        <end position="103"/>
    </location>
</feature>
<feature type="transmembrane region" description="Helical" evidence="1">
    <location>
        <begin position="280"/>
        <end position="301"/>
    </location>
</feature>
<feature type="transmembrane region" description="Helical" evidence="1">
    <location>
        <begin position="115"/>
        <end position="136"/>
    </location>
</feature>
<feature type="transmembrane region" description="Helical" evidence="1">
    <location>
        <begin position="30"/>
        <end position="50"/>
    </location>
</feature>
<dbReference type="RefSeq" id="WP_263817908.1">
    <property type="nucleotide sequence ID" value="NZ_JAOXHJ010000003.1"/>
</dbReference>
<feature type="transmembrane region" description="Helical" evidence="1">
    <location>
        <begin position="321"/>
        <end position="340"/>
    </location>
</feature>
<comment type="caution">
    <text evidence="2">The sequence shown here is derived from an EMBL/GenBank/DDBJ whole genome shotgun (WGS) entry which is preliminary data.</text>
</comment>
<organism evidence="2 3">
    <name type="scientific">Ureaplasma zalophigenitalium</name>
    <dbReference type="NCBI Taxonomy" id="907723"/>
    <lineage>
        <taxon>Bacteria</taxon>
        <taxon>Bacillati</taxon>
        <taxon>Mycoplasmatota</taxon>
        <taxon>Mycoplasmoidales</taxon>
        <taxon>Mycoplasmoidaceae</taxon>
        <taxon>Ureaplasma</taxon>
    </lineage>
</organism>
<feature type="transmembrane region" description="Helical" evidence="1">
    <location>
        <begin position="183"/>
        <end position="204"/>
    </location>
</feature>
<evidence type="ECO:0000256" key="1">
    <source>
        <dbReference type="SAM" id="Phobius"/>
    </source>
</evidence>
<evidence type="ECO:0000313" key="3">
    <source>
        <dbReference type="Proteomes" id="UP001207252"/>
    </source>
</evidence>
<name>A0ABT3BPD6_9BACT</name>
<feature type="transmembrane region" description="Helical" evidence="1">
    <location>
        <begin position="352"/>
        <end position="370"/>
    </location>
</feature>
<sequence>MRNILLSHNLAIKDRHKNKQFKTRLPIHKIINYILIIIYFAICVAVFFTIDKYFFHAPKQADIKNLLIYNDSFIYFKNVALITQSCFLLLSQFFSIFFIYKLIDNKRHDFKKIAWALALYASVFIISLGLYFGFTIHNWKDVFYTSFLFVILGLIHLLVFIFINSKAYSIDLTFIYKKKIYYLAYAAAFVFIFLGIGLLGGLGFNDESFNLLKANSVDKQYVPNKVYEFFVNLNSIINHPGYAVVLFLIICLLIANLACVALVFILNFKKYKNDFYQTSSLLSFSSAILLSSFLYFSTISFNNTNQNIYLTFKIKESFNLLYLNLVFSILFIFSFSFILFYSKTKNKVKNYIFNMFMAFFISHWMLTYLLISNQTNNQQNFLIVWLSCITSIVNFIVMLSRINSVKRYQSYVLNISFLFVIVILILNAVCTWLKRYNNIAINDYYLSLWNMTFIPFLIFCSGYAIVKGSIYISLVIKNKKVVIIGK</sequence>
<evidence type="ECO:0008006" key="4">
    <source>
        <dbReference type="Google" id="ProtNLM"/>
    </source>
</evidence>
<evidence type="ECO:0000313" key="2">
    <source>
        <dbReference type="EMBL" id="MCV3754104.1"/>
    </source>
</evidence>
<feature type="transmembrane region" description="Helical" evidence="1">
    <location>
        <begin position="382"/>
        <end position="399"/>
    </location>
</feature>
<dbReference type="EMBL" id="JAOXHJ010000003">
    <property type="protein sequence ID" value="MCV3754104.1"/>
    <property type="molecule type" value="Genomic_DNA"/>
</dbReference>
<feature type="transmembrane region" description="Helical" evidence="1">
    <location>
        <begin position="242"/>
        <end position="268"/>
    </location>
</feature>
<keyword evidence="1" id="KW-0472">Membrane</keyword>
<reference evidence="2 3" key="1">
    <citation type="journal article" date="2020" name="Int. J. Syst. Evol. Microbiol.">
        <title>Ureaplasma miroungigenitalium sp. nov. isolated from northern elephant seals (Mirounga angustirostris) and Ureaplasma zalophigenitalium sp. nov. isolated from California sea lions (Zalophus californianus).</title>
        <authorList>
            <person name="Volokhov D.V."/>
            <person name="Gulland F.M."/>
            <person name="Gao Y."/>
            <person name="Chizhikov V.E."/>
        </authorList>
    </citation>
    <scope>NUCLEOTIDE SEQUENCE [LARGE SCALE GENOMIC DNA]</scope>
    <source>
        <strain evidence="2 3">CSL7644-GEN</strain>
    </source>
</reference>
<keyword evidence="3" id="KW-1185">Reference proteome</keyword>
<protein>
    <recommendedName>
        <fullName evidence="4">DUF1600 domain-containing protein</fullName>
    </recommendedName>
</protein>
<feature type="transmembrane region" description="Helical" evidence="1">
    <location>
        <begin position="142"/>
        <end position="163"/>
    </location>
</feature>
<proteinExistence type="predicted"/>
<accession>A0ABT3BPD6</accession>
<feature type="transmembrane region" description="Helical" evidence="1">
    <location>
        <begin position="411"/>
        <end position="433"/>
    </location>
</feature>
<keyword evidence="1" id="KW-0812">Transmembrane</keyword>
<keyword evidence="1" id="KW-1133">Transmembrane helix</keyword>
<feature type="transmembrane region" description="Helical" evidence="1">
    <location>
        <begin position="453"/>
        <end position="476"/>
    </location>
</feature>
<gene>
    <name evidence="2" type="ORF">OF365_01825</name>
</gene>
<dbReference type="Proteomes" id="UP001207252">
    <property type="component" value="Unassembled WGS sequence"/>
</dbReference>